<dbReference type="STRING" id="1007099.SAMN05216287_0580"/>
<proteinExistence type="predicted"/>
<reference evidence="2" key="1">
    <citation type="submission" date="2016-10" db="EMBL/GenBank/DDBJ databases">
        <authorList>
            <person name="Varghese N."/>
            <person name="Submissions S."/>
        </authorList>
    </citation>
    <scope>NUCLEOTIDE SEQUENCE [LARGE SCALE GENOMIC DNA]</scope>
    <source>
        <strain evidence="2">NRRL B-59562</strain>
    </source>
</reference>
<dbReference type="RefSeq" id="WP_090224450.1">
    <property type="nucleotide sequence ID" value="NZ_FNNU01000001.1"/>
</dbReference>
<accession>A0A1H2S8I6</accession>
<sequence length="97" mass="10730">MNNQLLKSPLSKGLFAVAALVLIQVTEKPQTVAVQASGLAVVETPWGQVQRLQPTLQVQAQVAQQYTQESLQPATQPSARESQQIWNELPKQESYVF</sequence>
<dbReference type="EMBL" id="FNNU01000001">
    <property type="protein sequence ID" value="SDW27977.1"/>
    <property type="molecule type" value="Genomic_DNA"/>
</dbReference>
<evidence type="ECO:0000313" key="1">
    <source>
        <dbReference type="EMBL" id="SDW27977.1"/>
    </source>
</evidence>
<dbReference type="Proteomes" id="UP000243778">
    <property type="component" value="Unassembled WGS sequence"/>
</dbReference>
<organism evidence="1 2">
    <name type="scientific">Pseudomonas kuykendallii</name>
    <dbReference type="NCBI Taxonomy" id="1007099"/>
    <lineage>
        <taxon>Bacteria</taxon>
        <taxon>Pseudomonadati</taxon>
        <taxon>Pseudomonadota</taxon>
        <taxon>Gammaproteobacteria</taxon>
        <taxon>Pseudomonadales</taxon>
        <taxon>Pseudomonadaceae</taxon>
        <taxon>Pseudomonas</taxon>
    </lineage>
</organism>
<gene>
    <name evidence="1" type="ORF">SAMN05216287_0580</name>
</gene>
<name>A0A1H2S8I6_9PSED</name>
<protein>
    <submittedName>
        <fullName evidence="1">Uncharacterized protein</fullName>
    </submittedName>
</protein>
<evidence type="ECO:0000313" key="2">
    <source>
        <dbReference type="Proteomes" id="UP000243778"/>
    </source>
</evidence>
<dbReference type="AlphaFoldDB" id="A0A1H2S8I6"/>
<keyword evidence="2" id="KW-1185">Reference proteome</keyword>